<dbReference type="Pfam" id="PF13687">
    <property type="entry name" value="DUF4153"/>
    <property type="match status" value="1"/>
</dbReference>
<dbReference type="OrthoDB" id="9809196at2"/>
<dbReference type="STRING" id="426702.SAMN04488099_103105"/>
<reference evidence="3" key="1">
    <citation type="submission" date="2016-10" db="EMBL/GenBank/DDBJ databases">
        <authorList>
            <person name="Varghese N."/>
            <person name="Submissions S."/>
        </authorList>
    </citation>
    <scope>NUCLEOTIDE SEQUENCE [LARGE SCALE GENOMIC DNA]</scope>
    <source>
        <strain evidence="3">DSM 19183</strain>
    </source>
</reference>
<evidence type="ECO:0000313" key="3">
    <source>
        <dbReference type="Proteomes" id="UP000199081"/>
    </source>
</evidence>
<feature type="transmembrane region" description="Helical" evidence="1">
    <location>
        <begin position="219"/>
        <end position="244"/>
    </location>
</feature>
<organism evidence="2 3">
    <name type="scientific">Alkalibacterium pelagium</name>
    <dbReference type="NCBI Taxonomy" id="426702"/>
    <lineage>
        <taxon>Bacteria</taxon>
        <taxon>Bacillati</taxon>
        <taxon>Bacillota</taxon>
        <taxon>Bacilli</taxon>
        <taxon>Lactobacillales</taxon>
        <taxon>Carnobacteriaceae</taxon>
        <taxon>Alkalibacterium</taxon>
    </lineage>
</organism>
<feature type="transmembrane region" description="Helical" evidence="1">
    <location>
        <begin position="78"/>
        <end position="95"/>
    </location>
</feature>
<keyword evidence="1" id="KW-0472">Membrane</keyword>
<gene>
    <name evidence="2" type="ORF">SAMN04488099_103105</name>
</gene>
<protein>
    <recommendedName>
        <fullName evidence="4">DUF4153 domain-containing protein</fullName>
    </recommendedName>
</protein>
<dbReference type="AlphaFoldDB" id="A0A1H7HLW7"/>
<dbReference type="RefSeq" id="WP_091479224.1">
    <property type="nucleotide sequence ID" value="NZ_BJYC01000007.1"/>
</dbReference>
<feature type="transmembrane region" description="Helical" evidence="1">
    <location>
        <begin position="145"/>
        <end position="171"/>
    </location>
</feature>
<evidence type="ECO:0008006" key="4">
    <source>
        <dbReference type="Google" id="ProtNLM"/>
    </source>
</evidence>
<keyword evidence="1" id="KW-0812">Transmembrane</keyword>
<name>A0A1H7HLW7_9LACT</name>
<keyword evidence="3" id="KW-1185">Reference proteome</keyword>
<feature type="transmembrane region" description="Helical" evidence="1">
    <location>
        <begin position="256"/>
        <end position="274"/>
    </location>
</feature>
<feature type="transmembrane region" description="Helical" evidence="1">
    <location>
        <begin position="177"/>
        <end position="198"/>
    </location>
</feature>
<feature type="transmembrane region" description="Helical" evidence="1">
    <location>
        <begin position="344"/>
        <end position="361"/>
    </location>
</feature>
<evidence type="ECO:0000313" key="2">
    <source>
        <dbReference type="EMBL" id="SEK50617.1"/>
    </source>
</evidence>
<keyword evidence="1" id="KW-1133">Transmembrane helix</keyword>
<sequence>MNKTRLFSRFRQRSMAVFGRFPVSILFLALTTLIVMADIQLTRTSLSREAFSAGLAALFLACGQLWKEKAQRQRTRSSWLIFLIPVLSALLYYFYLRQINFASDQSAMIRTIVVIFIASVLLITIPTSRRAYTFSQSLIAYIRTLFSSLLLAVVFYIGVAAILATFSTLFTQLSFEWYSHSAAIIFLFFAPVYFLSGIPEFFRDKNDQTVTEAISRPKILAVLVDFIVVPLILIFSALLIAYIGANITGEFWLDSLIEPMLISYVAVGFITLFLTEQSTKQWVRLFNRYFPYLLLVIAVFQSISSSIKSFQLGLTHGRYFVLLFGIFAISGVVLYGFFKSASRYIPIILITLGTVSILPFIDSVSIGTASQIRQVEDIIQADDFDDNGRISSEDPFTHEEKIQLSYSLNYLDNVNELDRLDLLPERFDYYNNFQAVFDFDPYYFANHDSDNGEWSPVESEYAYVELDNEQPVTFSVAGMDDMVYFSVYQSQGLIEEQRIDLNQENTELIIQHDDEVFSLELEENGEVIMVFDLSFLKEDVYDLQGMSQVRPLEDLTFVEENEEVIITLIVNRFETDRNAYYGGDFTVLLDYK</sequence>
<feature type="transmembrane region" description="Helical" evidence="1">
    <location>
        <begin position="319"/>
        <end position="337"/>
    </location>
</feature>
<feature type="transmembrane region" description="Helical" evidence="1">
    <location>
        <begin position="47"/>
        <end position="66"/>
    </location>
</feature>
<dbReference type="Proteomes" id="UP000199081">
    <property type="component" value="Unassembled WGS sequence"/>
</dbReference>
<dbReference type="InterPro" id="IPR025291">
    <property type="entry name" value="DUF4153"/>
</dbReference>
<proteinExistence type="predicted"/>
<dbReference type="EMBL" id="FNZU01000003">
    <property type="protein sequence ID" value="SEK50617.1"/>
    <property type="molecule type" value="Genomic_DNA"/>
</dbReference>
<feature type="transmembrane region" description="Helical" evidence="1">
    <location>
        <begin position="286"/>
        <end position="307"/>
    </location>
</feature>
<evidence type="ECO:0000256" key="1">
    <source>
        <dbReference type="SAM" id="Phobius"/>
    </source>
</evidence>
<feature type="transmembrane region" description="Helical" evidence="1">
    <location>
        <begin position="107"/>
        <end position="125"/>
    </location>
</feature>
<accession>A0A1H7HLW7</accession>